<keyword evidence="4" id="KW-1185">Reference proteome</keyword>
<comment type="caution">
    <text evidence="3">The sequence shown here is derived from an EMBL/GenBank/DDBJ whole genome shotgun (WGS) entry which is preliminary data.</text>
</comment>
<organism evidence="3 4">
    <name type="scientific">Saccharomonospora piscinae</name>
    <dbReference type="NCBI Taxonomy" id="687388"/>
    <lineage>
        <taxon>Bacteria</taxon>
        <taxon>Bacillati</taxon>
        <taxon>Actinomycetota</taxon>
        <taxon>Actinomycetes</taxon>
        <taxon>Pseudonocardiales</taxon>
        <taxon>Pseudonocardiaceae</taxon>
        <taxon>Saccharomonospora</taxon>
    </lineage>
</organism>
<dbReference type="Proteomes" id="UP000192591">
    <property type="component" value="Unassembled WGS sequence"/>
</dbReference>
<evidence type="ECO:0000313" key="4">
    <source>
        <dbReference type="Proteomes" id="UP000192591"/>
    </source>
</evidence>
<dbReference type="InterPro" id="IPR005135">
    <property type="entry name" value="Endo/exonuclease/phosphatase"/>
</dbReference>
<evidence type="ECO:0000313" key="3">
    <source>
        <dbReference type="EMBL" id="OQO92827.1"/>
    </source>
</evidence>
<protein>
    <submittedName>
        <fullName evidence="3">Endonuclease</fullName>
    </submittedName>
</protein>
<keyword evidence="1" id="KW-0472">Membrane</keyword>
<dbReference type="GO" id="GO:0004519">
    <property type="term" value="F:endonuclease activity"/>
    <property type="evidence" value="ECO:0007669"/>
    <property type="project" value="UniProtKB-KW"/>
</dbReference>
<dbReference type="STRING" id="1962155.B1813_11865"/>
<dbReference type="AlphaFoldDB" id="A0A1V9A6R9"/>
<dbReference type="InterPro" id="IPR036691">
    <property type="entry name" value="Endo/exonu/phosph_ase_sf"/>
</dbReference>
<keyword evidence="3" id="KW-0378">Hydrolase</keyword>
<gene>
    <name evidence="3" type="ORF">B1813_11865</name>
</gene>
<dbReference type="SUPFAM" id="SSF56219">
    <property type="entry name" value="DNase I-like"/>
    <property type="match status" value="1"/>
</dbReference>
<dbReference type="EMBL" id="MWIH01000005">
    <property type="protein sequence ID" value="OQO92827.1"/>
    <property type="molecule type" value="Genomic_DNA"/>
</dbReference>
<proteinExistence type="predicted"/>
<keyword evidence="3" id="KW-0540">Nuclease</keyword>
<feature type="transmembrane region" description="Helical" evidence="1">
    <location>
        <begin position="27"/>
        <end position="48"/>
    </location>
</feature>
<sequence length="306" mass="32287">MVWGVLGVFAALRLVVSEVFGHDGGRVTAAALALTPYVALAAALWALALLVRRRWWRGGVSVVLALLLAAPLVPRVVPDTQPAVTGPEVRVAALNLYFGKANPQAVVDLVRTHRVDVLSLLELDGPARTALREAGLRSLLPYEIAYPAGAGVGSAILSRYPIEELEATGPSTFSQPSARVMLPDSTPVDVVAVHPVPPVTDADGWRSDLAALPSPGSGDVVRVLAGDFNATLDHAALRALLETGYVDAAEQRGAALTPTWPRRRIGPPVPIDHVLVADEAAVLHFDAPVVEGSDHRAVVAHLRLPE</sequence>
<name>A0A1V9A6R9_SACPI</name>
<feature type="domain" description="Endonuclease/exonuclease/phosphatase" evidence="2">
    <location>
        <begin position="94"/>
        <end position="295"/>
    </location>
</feature>
<keyword evidence="1" id="KW-1133">Transmembrane helix</keyword>
<feature type="transmembrane region" description="Helical" evidence="1">
    <location>
        <begin position="55"/>
        <end position="73"/>
    </location>
</feature>
<keyword evidence="3" id="KW-0255">Endonuclease</keyword>
<dbReference type="Gene3D" id="3.60.10.10">
    <property type="entry name" value="Endonuclease/exonuclease/phosphatase"/>
    <property type="match status" value="1"/>
</dbReference>
<evidence type="ECO:0000259" key="2">
    <source>
        <dbReference type="Pfam" id="PF03372"/>
    </source>
</evidence>
<accession>A0A1V9A6R9</accession>
<evidence type="ECO:0000256" key="1">
    <source>
        <dbReference type="SAM" id="Phobius"/>
    </source>
</evidence>
<reference evidence="3 4" key="1">
    <citation type="submission" date="2017-02" db="EMBL/GenBank/DDBJ databases">
        <title>Draft genome of Saccharomonospora sp. 154.</title>
        <authorList>
            <person name="Alonso-Carmona G.S."/>
            <person name="De La Haba R."/>
            <person name="Vera-Gargallo B."/>
            <person name="Sandoval-Trujillo A.H."/>
            <person name="Ramirez-Duran N."/>
            <person name="Ventosa A."/>
        </authorList>
    </citation>
    <scope>NUCLEOTIDE SEQUENCE [LARGE SCALE GENOMIC DNA]</scope>
    <source>
        <strain evidence="3 4">LRS4.154</strain>
    </source>
</reference>
<keyword evidence="1" id="KW-0812">Transmembrane</keyword>
<dbReference type="Pfam" id="PF03372">
    <property type="entry name" value="Exo_endo_phos"/>
    <property type="match status" value="1"/>
</dbReference>